<proteinExistence type="predicted"/>
<reference evidence="2" key="1">
    <citation type="submission" date="2022-02" db="EMBL/GenBank/DDBJ databases">
        <title>Towards deciphering the DNA virus diversity associated with rodent species in the families Cricetidae and Heteromyidae.</title>
        <authorList>
            <person name="Lund M."/>
            <person name="Larsen B.B."/>
            <person name="Gryseels S."/>
            <person name="Kraberger S."/>
            <person name="Rowsey D.M."/>
            <person name="Steger L."/>
            <person name="Yule K.M."/>
            <person name="Upham N.S."/>
            <person name="Worobey M."/>
            <person name="Van Doorslaer K."/>
            <person name="Varsani A."/>
        </authorList>
    </citation>
    <scope>NUCLEOTIDE SEQUENCE</scope>
    <source>
        <strain evidence="2">UA08Rod_5306</strain>
    </source>
</reference>
<dbReference type="Pfam" id="PF23343">
    <property type="entry name" value="REP_ORF2-G2P"/>
    <property type="match status" value="1"/>
</dbReference>
<evidence type="ECO:0000259" key="1">
    <source>
        <dbReference type="Pfam" id="PF23343"/>
    </source>
</evidence>
<protein>
    <submittedName>
        <fullName evidence="2">Replication initiator protein</fullName>
    </submittedName>
</protein>
<accession>A0A976R7E5</accession>
<sequence>MACYHPIPVILSKGKDIYTNKRTVLTFGMMKSELYANKNKATEGITWEREEVPCGKCIGCRLNYSRGWAMRIQKESQQYPEGHCWFVTLTYDDPHLPITDFVNEETGELITGHPLNPDHTKKFLKDLRRYWEYHYNHDKIRFFLAGEYGETYGRPHYHLAIMNLPIREEDLEIEFHNWMGDAIYKCPKIEKIWGKGLVRLGALTWQSAAYIARYIVKKQYGPESDALYKAQGRIKEFTRASRRPGIAREWFEEHKDEIYKNDEIFIPKRGGGVIVAKPVRYFDELYFLEKPEIVEKAKKARKEAAIRAKRLKLQKGSISWKEVLLIAEEKHKTRSRKLIRSLAV</sequence>
<evidence type="ECO:0000313" key="2">
    <source>
        <dbReference type="EMBL" id="UPW41187.1"/>
    </source>
</evidence>
<dbReference type="InterPro" id="IPR056906">
    <property type="entry name" value="ORF2/G2P_dom"/>
</dbReference>
<dbReference type="EMBL" id="OM869554">
    <property type="protein sequence ID" value="UPW41187.1"/>
    <property type="molecule type" value="Genomic_DNA"/>
</dbReference>
<name>A0A976R7E5_9VIRU</name>
<organism evidence="2">
    <name type="scientific">Sigmofec virus UA08Rod_5306</name>
    <dbReference type="NCBI Taxonomy" id="2929417"/>
    <lineage>
        <taxon>Viruses</taxon>
        <taxon>Monodnaviria</taxon>
        <taxon>Sangervirae</taxon>
        <taxon>Phixviricota</taxon>
        <taxon>Malgrandaviricetes</taxon>
        <taxon>Petitvirales</taxon>
        <taxon>Microviridae</taxon>
    </lineage>
</organism>
<feature type="domain" description="Replication-associated protein ORF2/G2P" evidence="1">
    <location>
        <begin position="84"/>
        <end position="218"/>
    </location>
</feature>